<evidence type="ECO:0000313" key="2">
    <source>
        <dbReference type="EMBL" id="PJJ75583.1"/>
    </source>
</evidence>
<comment type="caution">
    <text evidence="2">The sequence shown here is derived from an EMBL/GenBank/DDBJ whole genome shotgun (WGS) entry which is preliminary data.</text>
</comment>
<evidence type="ECO:0000259" key="1">
    <source>
        <dbReference type="Pfam" id="PF01814"/>
    </source>
</evidence>
<protein>
    <submittedName>
        <fullName evidence="2">Hemerythrin HHE cation binding domain-containing protein</fullName>
    </submittedName>
</protein>
<name>A0A2M9CUL4_9BACT</name>
<dbReference type="EMBL" id="PGFG01000001">
    <property type="protein sequence ID" value="PJJ75583.1"/>
    <property type="molecule type" value="Genomic_DNA"/>
</dbReference>
<accession>A0A2M9CUL4</accession>
<dbReference type="Gene3D" id="1.20.120.520">
    <property type="entry name" value="nmb1532 protein domain like"/>
    <property type="match status" value="1"/>
</dbReference>
<keyword evidence="3" id="KW-1185">Reference proteome</keyword>
<feature type="domain" description="Hemerythrin-like" evidence="1">
    <location>
        <begin position="44"/>
        <end position="124"/>
    </location>
</feature>
<dbReference type="AlphaFoldDB" id="A0A2M9CUL4"/>
<organism evidence="2 3">
    <name type="scientific">Thermoflavifilum aggregans</name>
    <dbReference type="NCBI Taxonomy" id="454188"/>
    <lineage>
        <taxon>Bacteria</taxon>
        <taxon>Pseudomonadati</taxon>
        <taxon>Bacteroidota</taxon>
        <taxon>Chitinophagia</taxon>
        <taxon>Chitinophagales</taxon>
        <taxon>Chitinophagaceae</taxon>
        <taxon>Thermoflavifilum</taxon>
    </lineage>
</organism>
<proteinExistence type="predicted"/>
<dbReference type="RefSeq" id="WP_100314171.1">
    <property type="nucleotide sequence ID" value="NZ_PGFG01000001.1"/>
</dbReference>
<dbReference type="Pfam" id="PF01814">
    <property type="entry name" value="Hemerythrin"/>
    <property type="match status" value="1"/>
</dbReference>
<dbReference type="OrthoDB" id="9793254at2"/>
<sequence length="157" mass="19215">MKKKVLVHRDGTMASLGRDHHYDLMFCWRLKQGIKKNVDLSRLWQYVRYFWFNHLREHLSEEENLLFGRIHDELSTRGYQEHNQIRRQIRKIFYQRQEKEAYLKLIDLLMAHIHYEEDVLFPHLENILPAQFLAEVSQPIANLHQQSVHDDYADVFW</sequence>
<gene>
    <name evidence="2" type="ORF">BXY57_1162</name>
</gene>
<dbReference type="InterPro" id="IPR012312">
    <property type="entry name" value="Hemerythrin-like"/>
</dbReference>
<evidence type="ECO:0000313" key="3">
    <source>
        <dbReference type="Proteomes" id="UP000230000"/>
    </source>
</evidence>
<reference evidence="2 3" key="1">
    <citation type="submission" date="2017-11" db="EMBL/GenBank/DDBJ databases">
        <title>Genomic Encyclopedia of Archaeal and Bacterial Type Strains, Phase II (KMG-II): From Individual Species to Whole Genera.</title>
        <authorList>
            <person name="Goeker M."/>
        </authorList>
    </citation>
    <scope>NUCLEOTIDE SEQUENCE [LARGE SCALE GENOMIC DNA]</scope>
    <source>
        <strain evidence="2 3">DSM 27268</strain>
    </source>
</reference>
<dbReference type="Proteomes" id="UP000230000">
    <property type="component" value="Unassembled WGS sequence"/>
</dbReference>